<name>A0A9Q3HF63_9BASI</name>
<proteinExistence type="predicted"/>
<comment type="caution">
    <text evidence="2">The sequence shown here is derived from an EMBL/GenBank/DDBJ whole genome shotgun (WGS) entry which is preliminary data.</text>
</comment>
<keyword evidence="3" id="KW-1185">Reference proteome</keyword>
<evidence type="ECO:0000313" key="2">
    <source>
        <dbReference type="EMBL" id="MBW0502766.1"/>
    </source>
</evidence>
<protein>
    <submittedName>
        <fullName evidence="2">Uncharacterized protein</fullName>
    </submittedName>
</protein>
<organism evidence="2 3">
    <name type="scientific">Austropuccinia psidii MF-1</name>
    <dbReference type="NCBI Taxonomy" id="1389203"/>
    <lineage>
        <taxon>Eukaryota</taxon>
        <taxon>Fungi</taxon>
        <taxon>Dikarya</taxon>
        <taxon>Basidiomycota</taxon>
        <taxon>Pucciniomycotina</taxon>
        <taxon>Pucciniomycetes</taxon>
        <taxon>Pucciniales</taxon>
        <taxon>Sphaerophragmiaceae</taxon>
        <taxon>Austropuccinia</taxon>
    </lineage>
</organism>
<accession>A0A9Q3HF63</accession>
<evidence type="ECO:0000256" key="1">
    <source>
        <dbReference type="SAM" id="MobiDB-lite"/>
    </source>
</evidence>
<sequence>MASTACGPMRPLLAQPNKVKRGQMGQPTSPQGQVGPKPQLGPPQLFLTPNPIKPKMAIKTLRTHFGQGPPWTTFQPMASGSHQRPPDKPSSILPLNLRGIIPIPPCTPYPRLEEQCIYGIIYHYAPFFLRNSMMTLSEPNYMIPNQVPKSNAHFEGVLFSSSVWHSMVGIRGLFKDPNHLALQEFGWRFN</sequence>
<dbReference type="AlphaFoldDB" id="A0A9Q3HF63"/>
<reference evidence="2" key="1">
    <citation type="submission" date="2021-03" db="EMBL/GenBank/DDBJ databases">
        <title>Draft genome sequence of rust myrtle Austropuccinia psidii MF-1, a brazilian biotype.</title>
        <authorList>
            <person name="Quecine M.C."/>
            <person name="Pachon D.M.R."/>
            <person name="Bonatelli M.L."/>
            <person name="Correr F.H."/>
            <person name="Franceschini L.M."/>
            <person name="Leite T.F."/>
            <person name="Margarido G.R.A."/>
            <person name="Almeida C.A."/>
            <person name="Ferrarezi J.A."/>
            <person name="Labate C.A."/>
        </authorList>
    </citation>
    <scope>NUCLEOTIDE SEQUENCE</scope>
    <source>
        <strain evidence="2">MF-1</strain>
    </source>
</reference>
<feature type="region of interest" description="Disordered" evidence="1">
    <location>
        <begin position="1"/>
        <end position="44"/>
    </location>
</feature>
<gene>
    <name evidence="2" type="ORF">O181_042481</name>
</gene>
<evidence type="ECO:0000313" key="3">
    <source>
        <dbReference type="Proteomes" id="UP000765509"/>
    </source>
</evidence>
<dbReference type="EMBL" id="AVOT02017001">
    <property type="protein sequence ID" value="MBW0502766.1"/>
    <property type="molecule type" value="Genomic_DNA"/>
</dbReference>
<dbReference type="Proteomes" id="UP000765509">
    <property type="component" value="Unassembled WGS sequence"/>
</dbReference>